<organism evidence="1 2">
    <name type="scientific">Catenovulum adriaticum</name>
    <dbReference type="NCBI Taxonomy" id="2984846"/>
    <lineage>
        <taxon>Bacteria</taxon>
        <taxon>Pseudomonadati</taxon>
        <taxon>Pseudomonadota</taxon>
        <taxon>Gammaproteobacteria</taxon>
        <taxon>Alteromonadales</taxon>
        <taxon>Alteromonadaceae</taxon>
        <taxon>Catenovulum</taxon>
    </lineage>
</organism>
<accession>A0ABY7AJG0</accession>
<dbReference type="Proteomes" id="UP001163726">
    <property type="component" value="Chromosome"/>
</dbReference>
<dbReference type="InterPro" id="IPR015946">
    <property type="entry name" value="KH_dom-like_a/b"/>
</dbReference>
<dbReference type="Pfam" id="PF02566">
    <property type="entry name" value="OsmC"/>
    <property type="match status" value="1"/>
</dbReference>
<dbReference type="PANTHER" id="PTHR34352">
    <property type="entry name" value="PROTEIN YHFA"/>
    <property type="match status" value="1"/>
</dbReference>
<dbReference type="Gene3D" id="3.30.300.20">
    <property type="match status" value="1"/>
</dbReference>
<dbReference type="EMBL" id="CP109965">
    <property type="protein sequence ID" value="WAJ69725.1"/>
    <property type="molecule type" value="Genomic_DNA"/>
</dbReference>
<reference evidence="1" key="1">
    <citation type="submission" date="2022-10" db="EMBL/GenBank/DDBJ databases">
        <title>Catenovulum adriacola sp. nov. isolated in the Harbour of Susak.</title>
        <authorList>
            <person name="Schoch T."/>
            <person name="Reich S.J."/>
            <person name="Stoeferle S."/>
            <person name="Flaiz M."/>
            <person name="Kazda M."/>
            <person name="Riedel C.U."/>
            <person name="Duerre P."/>
        </authorList>
    </citation>
    <scope>NUCLEOTIDE SEQUENCE</scope>
    <source>
        <strain evidence="1">TS8</strain>
    </source>
</reference>
<name>A0ABY7AJG0_9ALTE</name>
<dbReference type="SUPFAM" id="SSF82784">
    <property type="entry name" value="OsmC-like"/>
    <property type="match status" value="1"/>
</dbReference>
<keyword evidence="2" id="KW-1185">Reference proteome</keyword>
<evidence type="ECO:0000313" key="1">
    <source>
        <dbReference type="EMBL" id="WAJ69725.1"/>
    </source>
</evidence>
<dbReference type="PANTHER" id="PTHR34352:SF1">
    <property type="entry name" value="PROTEIN YHFA"/>
    <property type="match status" value="1"/>
</dbReference>
<proteinExistence type="predicted"/>
<dbReference type="RefSeq" id="WP_268074009.1">
    <property type="nucleotide sequence ID" value="NZ_CP109965.1"/>
</dbReference>
<gene>
    <name evidence="1" type="ORF">OLW01_11240</name>
</gene>
<protein>
    <submittedName>
        <fullName evidence="1">OsmC family protein</fullName>
    </submittedName>
</protein>
<evidence type="ECO:0000313" key="2">
    <source>
        <dbReference type="Proteomes" id="UP001163726"/>
    </source>
</evidence>
<dbReference type="InterPro" id="IPR003718">
    <property type="entry name" value="OsmC/Ohr_fam"/>
</dbReference>
<sequence length="141" mass="15394">MSIQKLNLRWCQKRQFEGTGSNGKKVLLDGPIEAGGENQGIRPMEMVLLGLAGCSAFDVVSILEKKRTGLSQCEVEIEAQRADQIPAVFTQIHLRFLVSGEKLTTKAVTQAVELSVDKYCSVAAMLLAADVKITHSFEIIS</sequence>
<dbReference type="InterPro" id="IPR036102">
    <property type="entry name" value="OsmC/Ohrsf"/>
</dbReference>